<dbReference type="GO" id="GO:0048255">
    <property type="term" value="P:mRNA stabilization"/>
    <property type="evidence" value="ECO:0007669"/>
    <property type="project" value="InterPro"/>
</dbReference>
<dbReference type="Pfam" id="PF21071">
    <property type="entry name" value="LARP1_HEAT"/>
    <property type="match status" value="1"/>
</dbReference>
<dbReference type="SMART" id="SM00684">
    <property type="entry name" value="DM15"/>
    <property type="match status" value="2"/>
</dbReference>
<organism evidence="1 2">
    <name type="scientific">Opisthorchis viverrini</name>
    <name type="common">Southeast Asian liver fluke</name>
    <dbReference type="NCBI Taxonomy" id="6198"/>
    <lineage>
        <taxon>Eukaryota</taxon>
        <taxon>Metazoa</taxon>
        <taxon>Spiralia</taxon>
        <taxon>Lophotrochozoa</taxon>
        <taxon>Platyhelminthes</taxon>
        <taxon>Trematoda</taxon>
        <taxon>Digenea</taxon>
        <taxon>Opisthorchiida</taxon>
        <taxon>Opisthorchiata</taxon>
        <taxon>Opisthorchiidae</taxon>
        <taxon>Opisthorchis</taxon>
    </lineage>
</organism>
<name>A0A075AIP7_OPIVI</name>
<dbReference type="STRING" id="6198.A0A075AIP7"/>
<dbReference type="AlphaFoldDB" id="A0A075AIP7"/>
<evidence type="ECO:0000313" key="2">
    <source>
        <dbReference type="Proteomes" id="UP000054324"/>
    </source>
</evidence>
<sequence length="129" mass="15629">MYKHFRRHALEDAEESARYGMECLFRFYSYGPEKRFRKAIFRDLQEEALREYDAGRLYGLEKIWAFLHYSRRKFEVEDRLQGLLDNRYRTSQDFRVNFQPPDGFFINKPGGARNLNQRVKPGPRISRPK</sequence>
<dbReference type="CTD" id="20316119"/>
<reference evidence="1 2" key="1">
    <citation type="submission" date="2013-11" db="EMBL/GenBank/DDBJ databases">
        <title>Opisthorchis viverrini - life in the bile duct.</title>
        <authorList>
            <person name="Young N.D."/>
            <person name="Nagarajan N."/>
            <person name="Lin S.J."/>
            <person name="Korhonen P.K."/>
            <person name="Jex A.R."/>
            <person name="Hall R.S."/>
            <person name="Safavi-Hemami H."/>
            <person name="Kaewkong W."/>
            <person name="Bertrand D."/>
            <person name="Gao S."/>
            <person name="Seet Q."/>
            <person name="Wongkham S."/>
            <person name="Teh B.T."/>
            <person name="Wongkham C."/>
            <person name="Intapan P.M."/>
            <person name="Maleewong W."/>
            <person name="Yang X."/>
            <person name="Hu M."/>
            <person name="Wang Z."/>
            <person name="Hofmann A."/>
            <person name="Sternberg P.W."/>
            <person name="Tan P."/>
            <person name="Wang J."/>
            <person name="Gasser R.B."/>
        </authorList>
    </citation>
    <scope>NUCLEOTIDE SEQUENCE [LARGE SCALE GENOMIC DNA]</scope>
</reference>
<dbReference type="GO" id="GO:0000339">
    <property type="term" value="F:RNA cap binding"/>
    <property type="evidence" value="ECO:0007669"/>
    <property type="project" value="InterPro"/>
</dbReference>
<dbReference type="EMBL" id="KL596639">
    <property type="protein sequence ID" value="KER32004.1"/>
    <property type="molecule type" value="Genomic_DNA"/>
</dbReference>
<dbReference type="RefSeq" id="XP_009164321.1">
    <property type="nucleotide sequence ID" value="XM_009166057.1"/>
</dbReference>
<evidence type="ECO:0000313" key="1">
    <source>
        <dbReference type="EMBL" id="KER32004.1"/>
    </source>
</evidence>
<dbReference type="GeneID" id="20316119"/>
<protein>
    <submittedName>
        <fullName evidence="1">Uncharacterized protein</fullName>
    </submittedName>
</protein>
<dbReference type="Proteomes" id="UP000054324">
    <property type="component" value="Unassembled WGS sequence"/>
</dbReference>
<gene>
    <name evidence="1" type="ORF">T265_01931</name>
</gene>
<dbReference type="OrthoDB" id="340227at2759"/>
<keyword evidence="2" id="KW-1185">Reference proteome</keyword>
<dbReference type="KEGG" id="ovi:T265_01931"/>
<accession>A0A075AIP7</accession>
<proteinExistence type="predicted"/>
<dbReference type="InterPro" id="IPR006607">
    <property type="entry name" value="DM15"/>
</dbReference>